<dbReference type="Gene3D" id="1.10.357.10">
    <property type="entry name" value="Tetracycline Repressor, domain 2"/>
    <property type="match status" value="1"/>
</dbReference>
<dbReference type="KEGG" id="mabb:MASS_1p0018"/>
<organism evidence="6 7">
    <name type="scientific">Mycobacteroides abscessus subsp. bolletii 50594</name>
    <dbReference type="NCBI Taxonomy" id="1303024"/>
    <lineage>
        <taxon>Bacteria</taxon>
        <taxon>Bacillati</taxon>
        <taxon>Actinomycetota</taxon>
        <taxon>Actinomycetes</taxon>
        <taxon>Mycobacteriales</taxon>
        <taxon>Mycobacteriaceae</taxon>
        <taxon>Mycobacteroides</taxon>
        <taxon>Mycobacteroides abscessus</taxon>
    </lineage>
</organism>
<sequence length="210" mass="23293">MAVEDSPRPGRRLAARGAATRARIVSAAAELMYLKGVTATTLDEILIASGTSKSQFRAHFADKGDLVRSVIEFRAREILAKQRSRLENLDSFRGLELWRDALLQRNSLRRGSWGCELGSLAAELSDTDENARVALAEHFRDWERLLADAFERMRDNGELCDDIDAPTMATSVMAAVQGGYLLAQTAHDSTPMKMALDMAIGHVRSYQQPR</sequence>
<gene>
    <name evidence="6" type="ORF">MASS_1p0018</name>
</gene>
<dbReference type="EMBL" id="CP004375">
    <property type="protein sequence ID" value="AGM31578.1"/>
    <property type="molecule type" value="Genomic_DNA"/>
</dbReference>
<name>A0AB33AIW7_9MYCO</name>
<evidence type="ECO:0000256" key="1">
    <source>
        <dbReference type="ARBA" id="ARBA00023015"/>
    </source>
</evidence>
<keyword evidence="6" id="KW-0614">Plasmid</keyword>
<proteinExistence type="predicted"/>
<dbReference type="InterPro" id="IPR001647">
    <property type="entry name" value="HTH_TetR"/>
</dbReference>
<dbReference type="InterPro" id="IPR036271">
    <property type="entry name" value="Tet_transcr_reg_TetR-rel_C_sf"/>
</dbReference>
<dbReference type="SUPFAM" id="SSF46689">
    <property type="entry name" value="Homeodomain-like"/>
    <property type="match status" value="1"/>
</dbReference>
<dbReference type="GO" id="GO:0003677">
    <property type="term" value="F:DNA binding"/>
    <property type="evidence" value="ECO:0007669"/>
    <property type="project" value="UniProtKB-UniRule"/>
</dbReference>
<dbReference type="AlphaFoldDB" id="A0AB33AIW7"/>
<dbReference type="Pfam" id="PF21993">
    <property type="entry name" value="TetR_C_13_2"/>
    <property type="match status" value="1"/>
</dbReference>
<keyword evidence="2 4" id="KW-0238">DNA-binding</keyword>
<dbReference type="PANTHER" id="PTHR47506">
    <property type="entry name" value="TRANSCRIPTIONAL REGULATORY PROTEIN"/>
    <property type="match status" value="1"/>
</dbReference>
<dbReference type="PANTHER" id="PTHR47506:SF1">
    <property type="entry name" value="HTH-TYPE TRANSCRIPTIONAL REGULATOR YJDC"/>
    <property type="match status" value="1"/>
</dbReference>
<feature type="DNA-binding region" description="H-T-H motif" evidence="4">
    <location>
        <begin position="41"/>
        <end position="60"/>
    </location>
</feature>
<feature type="domain" description="HTH tetR-type" evidence="5">
    <location>
        <begin position="18"/>
        <end position="78"/>
    </location>
</feature>
<evidence type="ECO:0000256" key="3">
    <source>
        <dbReference type="ARBA" id="ARBA00023163"/>
    </source>
</evidence>
<keyword evidence="1" id="KW-0805">Transcription regulation</keyword>
<keyword evidence="3" id="KW-0804">Transcription</keyword>
<dbReference type="InterPro" id="IPR009057">
    <property type="entry name" value="Homeodomain-like_sf"/>
</dbReference>
<protein>
    <submittedName>
        <fullName evidence="6">Transcriptional regulator</fullName>
    </submittedName>
</protein>
<dbReference type="InterPro" id="IPR054156">
    <property type="entry name" value="YxaF_TetR_C"/>
</dbReference>
<evidence type="ECO:0000256" key="4">
    <source>
        <dbReference type="PROSITE-ProRule" id="PRU00335"/>
    </source>
</evidence>
<accession>A0AB33AIW7</accession>
<geneLocation type="plasmid" evidence="6 7">
    <name>1</name>
</geneLocation>
<dbReference type="Pfam" id="PF00440">
    <property type="entry name" value="TetR_N"/>
    <property type="match status" value="1"/>
</dbReference>
<reference evidence="6 7" key="1">
    <citation type="journal article" date="2013" name="Genome Announc.">
        <title>Complete Genome Sequence of Mycobacterium massiliense Clinical Strain Asan 50594, Belonging to the Type II Genotype.</title>
        <authorList>
            <person name="Kim B.J."/>
            <person name="Kim B.R."/>
            <person name="Hong S.H."/>
            <person name="Seok S.H."/>
            <person name="Kook Y.H."/>
            <person name="Kim B.J."/>
        </authorList>
    </citation>
    <scope>NUCLEOTIDE SEQUENCE [LARGE SCALE GENOMIC DNA]</scope>
    <source>
        <strain evidence="6 7">50594</strain>
    </source>
</reference>
<dbReference type="SUPFAM" id="SSF48498">
    <property type="entry name" value="Tetracyclin repressor-like, C-terminal domain"/>
    <property type="match status" value="1"/>
</dbReference>
<dbReference type="RefSeq" id="WP_016343797.1">
    <property type="nucleotide sequence ID" value="NC_021278.1"/>
</dbReference>
<dbReference type="PROSITE" id="PS50977">
    <property type="entry name" value="HTH_TETR_2"/>
    <property type="match status" value="1"/>
</dbReference>
<evidence type="ECO:0000313" key="7">
    <source>
        <dbReference type="Proteomes" id="UP000013961"/>
    </source>
</evidence>
<dbReference type="Proteomes" id="UP000013961">
    <property type="component" value="Plasmid 1"/>
</dbReference>
<evidence type="ECO:0000256" key="2">
    <source>
        <dbReference type="ARBA" id="ARBA00023125"/>
    </source>
</evidence>
<evidence type="ECO:0000313" key="6">
    <source>
        <dbReference type="EMBL" id="AGM31578.1"/>
    </source>
</evidence>
<evidence type="ECO:0000259" key="5">
    <source>
        <dbReference type="PROSITE" id="PS50977"/>
    </source>
</evidence>